<dbReference type="InterPro" id="IPR018644">
    <property type="entry name" value="DUF2071"/>
</dbReference>
<dbReference type="PANTHER" id="PTHR39186">
    <property type="entry name" value="DUF2071 FAMILY PROTEIN"/>
    <property type="match status" value="1"/>
</dbReference>
<reference evidence="2" key="1">
    <citation type="journal article" date="2019" name="Int. J. Syst. Evol. Microbiol.">
        <title>The Global Catalogue of Microorganisms (GCM) 10K type strain sequencing project: providing services to taxonomists for standard genome sequencing and annotation.</title>
        <authorList>
            <consortium name="The Broad Institute Genomics Platform"/>
            <consortium name="The Broad Institute Genome Sequencing Center for Infectious Disease"/>
            <person name="Wu L."/>
            <person name="Ma J."/>
        </authorList>
    </citation>
    <scope>NUCLEOTIDE SEQUENCE [LARGE SCALE GENOMIC DNA]</scope>
    <source>
        <strain evidence="2">CGMCC 4.7139</strain>
    </source>
</reference>
<dbReference type="RefSeq" id="WP_381190437.1">
    <property type="nucleotide sequence ID" value="NZ_JBHSFE010000002.1"/>
</dbReference>
<comment type="caution">
    <text evidence="1">The sequence shown here is derived from an EMBL/GenBank/DDBJ whole genome shotgun (WGS) entry which is preliminary data.</text>
</comment>
<keyword evidence="2" id="KW-1185">Reference proteome</keyword>
<dbReference type="SUPFAM" id="SSF160104">
    <property type="entry name" value="Acetoacetate decarboxylase-like"/>
    <property type="match status" value="1"/>
</dbReference>
<evidence type="ECO:0000313" key="1">
    <source>
        <dbReference type="EMBL" id="MFC4606270.1"/>
    </source>
</evidence>
<dbReference type="InterPro" id="IPR023375">
    <property type="entry name" value="ADC_dom_sf"/>
</dbReference>
<organism evidence="1 2">
    <name type="scientific">Streptomyces maoxianensis</name>
    <dbReference type="NCBI Taxonomy" id="1459942"/>
    <lineage>
        <taxon>Bacteria</taxon>
        <taxon>Bacillati</taxon>
        <taxon>Actinomycetota</taxon>
        <taxon>Actinomycetes</taxon>
        <taxon>Kitasatosporales</taxon>
        <taxon>Streptomycetaceae</taxon>
        <taxon>Streptomyces</taxon>
    </lineage>
</organism>
<gene>
    <name evidence="1" type="ORF">ACFO9E_00280</name>
</gene>
<sequence>MRPAALTAWWLRQTFVHWSYPTEEVQALLPAGLRVDDYHGRAWVGLTPFVMASVRLGGVAPLPRSTFPETNLRTYVRLPDGRSGLWFLSLEVTHPVMLAARALGVPYHLADLTVRVDGPLVHYAGRRRGAGASYQLTVETGPPISADEFDSWLTSRWRAFSLRAGTLWQTPVRHEPWPFARVVLVQLQQMLTSDAGLSPPATDPVVHYSPGVGPVGIGMPRPVAASVFG</sequence>
<accession>A0ABV9FW69</accession>
<name>A0ABV9FW69_9ACTN</name>
<proteinExistence type="predicted"/>
<protein>
    <submittedName>
        <fullName evidence="1">YqjF family protein</fullName>
    </submittedName>
</protein>
<dbReference type="PANTHER" id="PTHR39186:SF1">
    <property type="entry name" value="DUF2071 DOMAIN-CONTAINING PROTEIN"/>
    <property type="match status" value="1"/>
</dbReference>
<evidence type="ECO:0000313" key="2">
    <source>
        <dbReference type="Proteomes" id="UP001595993"/>
    </source>
</evidence>
<dbReference type="Gene3D" id="2.40.400.10">
    <property type="entry name" value="Acetoacetate decarboxylase-like"/>
    <property type="match status" value="1"/>
</dbReference>
<dbReference type="Pfam" id="PF09844">
    <property type="entry name" value="DUF2071"/>
    <property type="match status" value="1"/>
</dbReference>
<dbReference type="EMBL" id="JBHSFE010000002">
    <property type="protein sequence ID" value="MFC4606270.1"/>
    <property type="molecule type" value="Genomic_DNA"/>
</dbReference>
<dbReference type="Proteomes" id="UP001595993">
    <property type="component" value="Unassembled WGS sequence"/>
</dbReference>